<dbReference type="AlphaFoldDB" id="A0A081C956"/>
<dbReference type="HOGENOM" id="CLU_131990_0_0_0"/>
<dbReference type="STRING" id="1499967.U27_01009"/>
<organism evidence="2 3">
    <name type="scientific">Vecturithrix granuli</name>
    <dbReference type="NCBI Taxonomy" id="1499967"/>
    <lineage>
        <taxon>Bacteria</taxon>
        <taxon>Candidatus Moduliflexota</taxon>
        <taxon>Candidatus Vecturitrichia</taxon>
        <taxon>Candidatus Vecturitrichales</taxon>
        <taxon>Candidatus Vecturitrichaceae</taxon>
        <taxon>Candidatus Vecturithrix</taxon>
    </lineage>
</organism>
<evidence type="ECO:0000313" key="2">
    <source>
        <dbReference type="EMBL" id="GAK61111.1"/>
    </source>
</evidence>
<dbReference type="EMBL" id="DF820477">
    <property type="protein sequence ID" value="GAK61111.1"/>
    <property type="molecule type" value="Genomic_DNA"/>
</dbReference>
<feature type="domain" description="HepT-like" evidence="1">
    <location>
        <begin position="42"/>
        <end position="149"/>
    </location>
</feature>
<dbReference type="Pfam" id="PF20797">
    <property type="entry name" value="HepT-like_2"/>
    <property type="match status" value="1"/>
</dbReference>
<accession>A0A081C956</accession>
<dbReference type="Proteomes" id="UP000030661">
    <property type="component" value="Unassembled WGS sequence"/>
</dbReference>
<name>A0A081C956_VECG1</name>
<reference evidence="2 3" key="1">
    <citation type="journal article" date="2015" name="PeerJ">
        <title>First genomic representation of candidate bacterial phylum KSB3 points to enhanced environmental sensing as a trigger of wastewater bulking.</title>
        <authorList>
            <person name="Sekiguchi Y."/>
            <person name="Ohashi A."/>
            <person name="Parks D.H."/>
            <person name="Yamauchi T."/>
            <person name="Tyson G.W."/>
            <person name="Hugenholtz P."/>
        </authorList>
    </citation>
    <scope>NUCLEOTIDE SEQUENCE [LARGE SCALE GENOMIC DNA]</scope>
</reference>
<keyword evidence="3" id="KW-1185">Reference proteome</keyword>
<evidence type="ECO:0000313" key="3">
    <source>
        <dbReference type="Proteomes" id="UP000030661"/>
    </source>
</evidence>
<sequence>MRNKAISQIRFEIQQIEQLFETYSGLLERVRRETPGMIEITAIASVMHSFYNGLENIFRSIAREIDADIPTGDRWHRDILTKMTESTDFRDPILSHETFLRLTEYLAFRHFYRHSYSFILEWDELEKLVIPLPEVWEQVKHELHAFLDTLIIGTP</sequence>
<dbReference type="eggNOG" id="COG3007">
    <property type="taxonomic scope" value="Bacteria"/>
</dbReference>
<dbReference type="InterPro" id="IPR048769">
    <property type="entry name" value="HepT-like_dom"/>
</dbReference>
<proteinExistence type="predicted"/>
<gene>
    <name evidence="2" type="ORF">U27_01009</name>
</gene>
<protein>
    <recommendedName>
        <fullName evidence="1">HepT-like domain-containing protein</fullName>
    </recommendedName>
</protein>
<evidence type="ECO:0000259" key="1">
    <source>
        <dbReference type="Pfam" id="PF20797"/>
    </source>
</evidence>